<name>D9WPY2_9ACTN</name>
<dbReference type="Proteomes" id="UP000003963">
    <property type="component" value="Unassembled WGS sequence"/>
</dbReference>
<dbReference type="GO" id="GO:0016810">
    <property type="term" value="F:hydrolase activity, acting on carbon-nitrogen (but not peptide) bonds"/>
    <property type="evidence" value="ECO:0007669"/>
    <property type="project" value="InterPro"/>
</dbReference>
<keyword evidence="4" id="KW-1185">Reference proteome</keyword>
<dbReference type="Pfam" id="PF01522">
    <property type="entry name" value="Polysacc_deac_1"/>
    <property type="match status" value="1"/>
</dbReference>
<evidence type="ECO:0000259" key="2">
    <source>
        <dbReference type="PROSITE" id="PS51677"/>
    </source>
</evidence>
<feature type="region of interest" description="Disordered" evidence="1">
    <location>
        <begin position="1"/>
        <end position="97"/>
    </location>
</feature>
<dbReference type="InterPro" id="IPR002509">
    <property type="entry name" value="NODB_dom"/>
</dbReference>
<feature type="compositionally biased region" description="Pro residues" evidence="1">
    <location>
        <begin position="74"/>
        <end position="87"/>
    </location>
</feature>
<feature type="domain" description="NodB homology" evidence="2">
    <location>
        <begin position="108"/>
        <end position="290"/>
    </location>
</feature>
<proteinExistence type="predicted"/>
<dbReference type="CDD" id="cd10917">
    <property type="entry name" value="CE4_NodB_like_6s_7s"/>
    <property type="match status" value="1"/>
</dbReference>
<sequence>MAAPWSASGSPAVSAPSGAPPGDGSVPSSAPAADDMRPPTPPGPPPGSPPRSPRPAPGVAPGAYHHWGLDRPLDPPPPPPDVKPPLVPDGEQPPGLPPVIRQVATTDRVVFLTIDDGLEKDPRFIDQVRDLGLPFTQFLTDQAVDGQYDYFGELHRLGGGIGNHTLTHPSLAGQDYGTQVQEICGQQENLRNRLGVQPRLFRPPYGEYDETTLRAAADCGLGPVVLWRAEMETQGLVYRSGGRLQPGDIVLAHFRGPEQLDGHTMTEMITELLREIQAQGFAVARLEDYV</sequence>
<dbReference type="InterPro" id="IPR011330">
    <property type="entry name" value="Glyco_hydro/deAcase_b/a-brl"/>
</dbReference>
<dbReference type="STRING" id="457427.SSOG_03700"/>
<dbReference type="AlphaFoldDB" id="D9WPY2"/>
<dbReference type="PROSITE" id="PS51677">
    <property type="entry name" value="NODB"/>
    <property type="match status" value="1"/>
</dbReference>
<feature type="compositionally biased region" description="Low complexity" evidence="1">
    <location>
        <begin position="1"/>
        <end position="33"/>
    </location>
</feature>
<protein>
    <submittedName>
        <fullName evidence="3">Polysaccharide deacetylase</fullName>
    </submittedName>
</protein>
<evidence type="ECO:0000256" key="1">
    <source>
        <dbReference type="SAM" id="MobiDB-lite"/>
    </source>
</evidence>
<dbReference type="GO" id="GO:0005975">
    <property type="term" value="P:carbohydrate metabolic process"/>
    <property type="evidence" value="ECO:0007669"/>
    <property type="project" value="InterPro"/>
</dbReference>
<organism evidence="3 4">
    <name type="scientific">Streptomyces himastatinicus ATCC 53653</name>
    <dbReference type="NCBI Taxonomy" id="457427"/>
    <lineage>
        <taxon>Bacteria</taxon>
        <taxon>Bacillati</taxon>
        <taxon>Actinomycetota</taxon>
        <taxon>Actinomycetes</taxon>
        <taxon>Kitasatosporales</taxon>
        <taxon>Streptomycetaceae</taxon>
        <taxon>Streptomyces</taxon>
        <taxon>Streptomyces violaceusniger group</taxon>
    </lineage>
</organism>
<reference evidence="3 4" key="1">
    <citation type="submission" date="2009-02" db="EMBL/GenBank/DDBJ databases">
        <title>Annotation of Streptomyces hygroscopicus strain ATCC 53653.</title>
        <authorList>
            <consortium name="The Broad Institute Genome Sequencing Platform"/>
            <consortium name="Broad Institute Microbial Sequencing Center"/>
            <person name="Fischbach M."/>
            <person name="Godfrey P."/>
            <person name="Ward D."/>
            <person name="Young S."/>
            <person name="Zeng Q."/>
            <person name="Koehrsen M."/>
            <person name="Alvarado L."/>
            <person name="Berlin A.M."/>
            <person name="Bochicchio J."/>
            <person name="Borenstein D."/>
            <person name="Chapman S.B."/>
            <person name="Chen Z."/>
            <person name="Engels R."/>
            <person name="Freedman E."/>
            <person name="Gellesch M."/>
            <person name="Goldberg J."/>
            <person name="Griggs A."/>
            <person name="Gujja S."/>
            <person name="Heilman E.R."/>
            <person name="Heiman D.I."/>
            <person name="Hepburn T.A."/>
            <person name="Howarth C."/>
            <person name="Jen D."/>
            <person name="Larson L."/>
            <person name="Lewis B."/>
            <person name="Mehta T."/>
            <person name="Park D."/>
            <person name="Pearson M."/>
            <person name="Richards J."/>
            <person name="Roberts A."/>
            <person name="Saif S."/>
            <person name="Shea T.D."/>
            <person name="Shenoy N."/>
            <person name="Sisk P."/>
            <person name="Stolte C."/>
            <person name="Sykes S.N."/>
            <person name="Thomson T."/>
            <person name="Walk T."/>
            <person name="White J."/>
            <person name="Yandava C."/>
            <person name="Straight P."/>
            <person name="Clardy J."/>
            <person name="Hung D."/>
            <person name="Kolter R."/>
            <person name="Mekalanos J."/>
            <person name="Walker S."/>
            <person name="Walsh C.T."/>
            <person name="Wieland-Brown L.C."/>
            <person name="Haas B."/>
            <person name="Nusbaum C."/>
            <person name="Birren B."/>
        </authorList>
    </citation>
    <scope>NUCLEOTIDE SEQUENCE [LARGE SCALE GENOMIC DNA]</scope>
    <source>
        <strain evidence="3 4">ATCC 53653</strain>
    </source>
</reference>
<dbReference type="Gene3D" id="3.20.20.370">
    <property type="entry name" value="Glycoside hydrolase/deacetylase"/>
    <property type="match status" value="1"/>
</dbReference>
<dbReference type="PANTHER" id="PTHR10587:SF134">
    <property type="entry name" value="SECRETED PROTEIN"/>
    <property type="match status" value="1"/>
</dbReference>
<dbReference type="HOGENOM" id="CLU_021264_7_1_11"/>
<evidence type="ECO:0000313" key="4">
    <source>
        <dbReference type="Proteomes" id="UP000003963"/>
    </source>
</evidence>
<dbReference type="EMBL" id="GG657754">
    <property type="protein sequence ID" value="EFL23986.1"/>
    <property type="molecule type" value="Genomic_DNA"/>
</dbReference>
<accession>D9WPY2</accession>
<feature type="compositionally biased region" description="Pro residues" evidence="1">
    <location>
        <begin position="38"/>
        <end position="58"/>
    </location>
</feature>
<dbReference type="InterPro" id="IPR050248">
    <property type="entry name" value="Polysacc_deacetylase_ArnD"/>
</dbReference>
<gene>
    <name evidence="3" type="ORF">SSOG_03700</name>
</gene>
<dbReference type="PANTHER" id="PTHR10587">
    <property type="entry name" value="GLYCOSYL TRANSFERASE-RELATED"/>
    <property type="match status" value="1"/>
</dbReference>
<evidence type="ECO:0000313" key="3">
    <source>
        <dbReference type="EMBL" id="EFL23986.1"/>
    </source>
</evidence>
<dbReference type="SUPFAM" id="SSF88713">
    <property type="entry name" value="Glycoside hydrolase/deacetylase"/>
    <property type="match status" value="1"/>
</dbReference>